<dbReference type="CDD" id="cd08994">
    <property type="entry name" value="GH43_62_32_68_117_130-like"/>
    <property type="match status" value="1"/>
</dbReference>
<evidence type="ECO:0000313" key="8">
    <source>
        <dbReference type="EMBL" id="UNY97481.1"/>
    </source>
</evidence>
<keyword evidence="5" id="KW-0326">Glycosidase</keyword>
<dbReference type="InterPro" id="IPR023296">
    <property type="entry name" value="Glyco_hydro_beta-prop_sf"/>
</dbReference>
<dbReference type="InterPro" id="IPR052176">
    <property type="entry name" value="Glycosyl_Hydrlase_43_Enz"/>
</dbReference>
<keyword evidence="3 8" id="KW-0378">Hydrolase</keyword>
<evidence type="ECO:0000256" key="1">
    <source>
        <dbReference type="ARBA" id="ARBA00009902"/>
    </source>
</evidence>
<proteinExistence type="inferred from homology"/>
<feature type="domain" description="Glycosyl hydrolase family 32 N-terminal" evidence="7">
    <location>
        <begin position="197"/>
        <end position="326"/>
    </location>
</feature>
<comment type="similarity">
    <text evidence="1">Belongs to the glycosyl hydrolase 32 family.</text>
</comment>
<keyword evidence="6" id="KW-0812">Transmembrane</keyword>
<keyword evidence="2" id="KW-0858">Xylan degradation</keyword>
<sequence length="372" mass="42139">MRKQINIKAYILFTGIVAMALSMGCKTESKKKQIKEVLEVDVNLGAMIQPIPEYAVHKDSGYNVWGGSVVKSEDGTYHMFYARWPYRTGFQGWLKDSDIAYATAASATGPYTFKKVLLTGFGKGHWNEEAAHNPHIKKFDNKYYLYFISHKKEDLGLSDWMNHIFTQRIGVAIADNPAGPWEVLPEPLIDYQEGKPAHGYMVNPSVVKTPEGKYLMMFKARKPGAEKSGKFDPIHCLAVSDSPAGPFTIAEETLLTEATAEDPYVWYQNRKYYAVVKDMYAKYTGHKSLALFQSEDGLNWKPSENILVSKTEIVWEGGDTTKVKNLERPQILFDEKGNPEVLFCAVREFDTEGNDPKPTYNVHIPLKNELKQ</sequence>
<evidence type="ECO:0000256" key="6">
    <source>
        <dbReference type="SAM" id="Phobius"/>
    </source>
</evidence>
<dbReference type="SUPFAM" id="SSF75005">
    <property type="entry name" value="Arabinanase/levansucrase/invertase"/>
    <property type="match status" value="2"/>
</dbReference>
<evidence type="ECO:0000256" key="3">
    <source>
        <dbReference type="ARBA" id="ARBA00022801"/>
    </source>
</evidence>
<evidence type="ECO:0000256" key="5">
    <source>
        <dbReference type="ARBA" id="ARBA00023295"/>
    </source>
</evidence>
<keyword evidence="4" id="KW-0119">Carbohydrate metabolism</keyword>
<evidence type="ECO:0000313" key="9">
    <source>
        <dbReference type="Proteomes" id="UP000829476"/>
    </source>
</evidence>
<evidence type="ECO:0000256" key="4">
    <source>
        <dbReference type="ARBA" id="ARBA00023277"/>
    </source>
</evidence>
<dbReference type="Proteomes" id="UP000829476">
    <property type="component" value="Chromosome"/>
</dbReference>
<keyword evidence="9" id="KW-1185">Reference proteome</keyword>
<dbReference type="Gene3D" id="2.115.10.20">
    <property type="entry name" value="Glycosyl hydrolase domain, family 43"/>
    <property type="match status" value="1"/>
</dbReference>
<reference evidence="8 9" key="1">
    <citation type="journal article" date="2018" name="Int. J. Syst. Evol. Microbiol.">
        <title>Zhouia spongiae sp. nov., isolated from a marine sponge.</title>
        <authorList>
            <person name="Zhuang L."/>
            <person name="Lin B."/>
            <person name="Qin F."/>
            <person name="Luo L."/>
        </authorList>
    </citation>
    <scope>NUCLEOTIDE SEQUENCE [LARGE SCALE GENOMIC DNA]</scope>
    <source>
        <strain evidence="8 9">HN-Y44</strain>
    </source>
</reference>
<dbReference type="InterPro" id="IPR013148">
    <property type="entry name" value="Glyco_hydro_32_N"/>
</dbReference>
<keyword evidence="6" id="KW-0472">Membrane</keyword>
<dbReference type="GO" id="GO:0016787">
    <property type="term" value="F:hydrolase activity"/>
    <property type="evidence" value="ECO:0007669"/>
    <property type="project" value="UniProtKB-KW"/>
</dbReference>
<dbReference type="RefSeq" id="WP_242935894.1">
    <property type="nucleotide sequence ID" value="NZ_CP094326.1"/>
</dbReference>
<keyword evidence="2" id="KW-0624">Polysaccharide degradation</keyword>
<protein>
    <submittedName>
        <fullName evidence="8">Glycoside hydrolase family protein</fullName>
    </submittedName>
</protein>
<organism evidence="8 9">
    <name type="scientific">Zhouia spongiae</name>
    <dbReference type="NCBI Taxonomy" id="2202721"/>
    <lineage>
        <taxon>Bacteria</taxon>
        <taxon>Pseudomonadati</taxon>
        <taxon>Bacteroidota</taxon>
        <taxon>Flavobacteriia</taxon>
        <taxon>Flavobacteriales</taxon>
        <taxon>Flavobacteriaceae</taxon>
        <taxon>Zhouia</taxon>
    </lineage>
</organism>
<dbReference type="PANTHER" id="PTHR43772">
    <property type="entry name" value="ENDO-1,4-BETA-XYLANASE"/>
    <property type="match status" value="1"/>
</dbReference>
<keyword evidence="6" id="KW-1133">Transmembrane helix</keyword>
<dbReference type="Pfam" id="PF00251">
    <property type="entry name" value="Glyco_hydro_32N"/>
    <property type="match status" value="1"/>
</dbReference>
<gene>
    <name evidence="8" type="ORF">MQE36_10295</name>
</gene>
<dbReference type="PANTHER" id="PTHR43772:SF2">
    <property type="entry name" value="PUTATIVE (AFU_ORTHOLOGUE AFUA_2G04480)-RELATED"/>
    <property type="match status" value="1"/>
</dbReference>
<evidence type="ECO:0000259" key="7">
    <source>
        <dbReference type="Pfam" id="PF00251"/>
    </source>
</evidence>
<dbReference type="EMBL" id="CP094326">
    <property type="protein sequence ID" value="UNY97481.1"/>
    <property type="molecule type" value="Genomic_DNA"/>
</dbReference>
<evidence type="ECO:0000256" key="2">
    <source>
        <dbReference type="ARBA" id="ARBA00022651"/>
    </source>
</evidence>
<dbReference type="PROSITE" id="PS51257">
    <property type="entry name" value="PROKAR_LIPOPROTEIN"/>
    <property type="match status" value="1"/>
</dbReference>
<name>A0ABY3YIK2_9FLAO</name>
<accession>A0ABY3YIK2</accession>
<feature type="transmembrane region" description="Helical" evidence="6">
    <location>
        <begin position="7"/>
        <end position="24"/>
    </location>
</feature>